<sequence>MDSRLPFPRINYMLGQNYYYVPQCTWAYEDCVGMQWPGPYGSAIENVLYTLSDPLQTENLTACLLRNLQPCGPPTDTVESKLLAENLAKMPAEILDNILAMMGSDLPRVSSYLLPQAIWKEQLKAGSNGLLPWLWDIEPDLVDEKDAEAYGAGFEWDWELLVRQLTRGVDFGVRPEIPKDQPIGWRFKDFASTGYHSDLEHVPSGLHNRRRIWQLLEEMFVGDGLPWPRENEPVKERLTPLFWDKSGRILPSPIWIPLLDFGYDKSHNDRVFHRRLGGEVYRVEGLSKYPLQYWQKQGDKSSDTDKATFEQSATVQEIYGVLRSLGYPV</sequence>
<comment type="caution">
    <text evidence="1">The sequence shown here is derived from an EMBL/GenBank/DDBJ whole genome shotgun (WGS) entry which is preliminary data.</text>
</comment>
<dbReference type="RefSeq" id="XP_038742329.1">
    <property type="nucleotide sequence ID" value="XM_038892446.1"/>
</dbReference>
<evidence type="ECO:0000313" key="1">
    <source>
        <dbReference type="EMBL" id="KAF9872868.1"/>
    </source>
</evidence>
<dbReference type="GeneID" id="62165520"/>
<dbReference type="EMBL" id="JAATWM020000035">
    <property type="protein sequence ID" value="KAF9872868.1"/>
    <property type="molecule type" value="Genomic_DNA"/>
</dbReference>
<gene>
    <name evidence="1" type="ORF">CkaCkLH20_09731</name>
</gene>
<evidence type="ECO:0000313" key="2">
    <source>
        <dbReference type="Proteomes" id="UP000781932"/>
    </source>
</evidence>
<keyword evidence="2" id="KW-1185">Reference proteome</keyword>
<reference evidence="1" key="2">
    <citation type="submission" date="2020-11" db="EMBL/GenBank/DDBJ databases">
        <title>Whole genome sequencing of Colletotrichum sp.</title>
        <authorList>
            <person name="Li H."/>
        </authorList>
    </citation>
    <scope>NUCLEOTIDE SEQUENCE</scope>
    <source>
        <strain evidence="1">CkLH20</strain>
    </source>
</reference>
<organism evidence="1 2">
    <name type="scientific">Colletotrichum karsti</name>
    <dbReference type="NCBI Taxonomy" id="1095194"/>
    <lineage>
        <taxon>Eukaryota</taxon>
        <taxon>Fungi</taxon>
        <taxon>Dikarya</taxon>
        <taxon>Ascomycota</taxon>
        <taxon>Pezizomycotina</taxon>
        <taxon>Sordariomycetes</taxon>
        <taxon>Hypocreomycetidae</taxon>
        <taxon>Glomerellales</taxon>
        <taxon>Glomerellaceae</taxon>
        <taxon>Colletotrichum</taxon>
        <taxon>Colletotrichum boninense species complex</taxon>
    </lineage>
</organism>
<dbReference type="AlphaFoldDB" id="A0A9P6HXX3"/>
<protein>
    <submittedName>
        <fullName evidence="1">Uncharacterized protein</fullName>
    </submittedName>
</protein>
<proteinExistence type="predicted"/>
<dbReference type="OrthoDB" id="3932329at2759"/>
<name>A0A9P6HXX3_9PEZI</name>
<dbReference type="Proteomes" id="UP000781932">
    <property type="component" value="Unassembled WGS sequence"/>
</dbReference>
<accession>A0A9P6HXX3</accession>
<reference evidence="1" key="1">
    <citation type="submission" date="2020-03" db="EMBL/GenBank/DDBJ databases">
        <authorList>
            <person name="He L."/>
        </authorList>
    </citation>
    <scope>NUCLEOTIDE SEQUENCE</scope>
    <source>
        <strain evidence="1">CkLH20</strain>
    </source>
</reference>